<dbReference type="PANTHER" id="PTHR43394:SF1">
    <property type="entry name" value="ATP-BINDING CASSETTE SUB-FAMILY B MEMBER 10, MITOCHONDRIAL"/>
    <property type="match status" value="1"/>
</dbReference>
<sequence>MKNITRIVKYTIKFWKLYAASSVFIVAVAVLSLVTPFLLKHVVDLIVSGLSGGQVDIKSVWLTLLLIIATDVGVTTLTSIGQYIGDILTVRLQSYLSNKFYEKLLVLDVSYYDKEQSGAIVSKLNRGTESITDFIQAMLNNFLPFFLTAFITIIILAKYSLFISVLLAVLFPVYVLISHKSTVAHIKFETKKNAIIDPAQGRMLEAISGIRIVRAFLGEKFEKDHFADSRLDIEGITAVQSKVWHVYDFWRRLLLNIILFGILAYIVILTFQGRYTLGDMTLLLQLVQQARFPLFAMSFILGQIQRADTGSKDFFEILETPVKITDKKSATELTENIYLKNKEIEFDNVGFRYEGKKKVLSGITFSVAQGEKLALVGESGQGKSTLVNLLLRYYKPQSGVIKVFGKDISAVTKKSLMKNVTVVFQESLLFSGTIYENIAYGRAGVAKAEVITAARAANAHDFVIKFQKKYSSLIGERGIKLSGGQKQRIAIARAILKDSPIVILDEATSSLDSRSEVLVQEGIKRLLKGRTSIIIAHRLSTIADADKVAVIEGGKVVQFGSPMNLLKDERGLYSRMVKLQKKLMSATSEEREAALKEYDLVA</sequence>
<comment type="subcellular location">
    <subcellularLocation>
        <location evidence="1">Cell membrane</location>
        <topology evidence="1">Multi-pass membrane protein</topology>
    </subcellularLocation>
</comment>
<dbReference type="InterPro" id="IPR027417">
    <property type="entry name" value="P-loop_NTPase"/>
</dbReference>
<feature type="domain" description="ABC transmembrane type-1" evidence="9">
    <location>
        <begin position="19"/>
        <end position="306"/>
    </location>
</feature>
<organism evidence="10 11">
    <name type="scientific">Candidatus Woesebacteria bacterium GW2011_GWA1_39_21</name>
    <dbReference type="NCBI Taxonomy" id="1618550"/>
    <lineage>
        <taxon>Bacteria</taxon>
        <taxon>Candidatus Woeseibacteriota</taxon>
    </lineage>
</organism>
<dbReference type="SUPFAM" id="SSF90123">
    <property type="entry name" value="ABC transporter transmembrane region"/>
    <property type="match status" value="1"/>
</dbReference>
<keyword evidence="5 7" id="KW-1133">Transmembrane helix</keyword>
<dbReference type="InterPro" id="IPR039421">
    <property type="entry name" value="Type_1_exporter"/>
</dbReference>
<dbReference type="GO" id="GO:0016887">
    <property type="term" value="F:ATP hydrolysis activity"/>
    <property type="evidence" value="ECO:0007669"/>
    <property type="project" value="InterPro"/>
</dbReference>
<dbReference type="InterPro" id="IPR017871">
    <property type="entry name" value="ABC_transporter-like_CS"/>
</dbReference>
<dbReference type="SMART" id="SM00382">
    <property type="entry name" value="AAA"/>
    <property type="match status" value="1"/>
</dbReference>
<keyword evidence="3" id="KW-0547">Nucleotide-binding</keyword>
<evidence type="ECO:0000259" key="9">
    <source>
        <dbReference type="PROSITE" id="PS50929"/>
    </source>
</evidence>
<dbReference type="Gene3D" id="1.20.1560.10">
    <property type="entry name" value="ABC transporter type 1, transmembrane domain"/>
    <property type="match status" value="1"/>
</dbReference>
<dbReference type="PROSITE" id="PS50893">
    <property type="entry name" value="ABC_TRANSPORTER_2"/>
    <property type="match status" value="1"/>
</dbReference>
<dbReference type="Gene3D" id="3.40.50.300">
    <property type="entry name" value="P-loop containing nucleotide triphosphate hydrolases"/>
    <property type="match status" value="1"/>
</dbReference>
<dbReference type="AlphaFoldDB" id="A0A0G0N6U1"/>
<proteinExistence type="predicted"/>
<dbReference type="PANTHER" id="PTHR43394">
    <property type="entry name" value="ATP-DEPENDENT PERMEASE MDL1, MITOCHONDRIAL"/>
    <property type="match status" value="1"/>
</dbReference>
<comment type="caution">
    <text evidence="10">The sequence shown here is derived from an EMBL/GenBank/DDBJ whole genome shotgun (WGS) entry which is preliminary data.</text>
</comment>
<evidence type="ECO:0000313" key="11">
    <source>
        <dbReference type="Proteomes" id="UP000034246"/>
    </source>
</evidence>
<feature type="transmembrane region" description="Helical" evidence="7">
    <location>
        <begin position="17"/>
        <end position="39"/>
    </location>
</feature>
<evidence type="ECO:0000256" key="4">
    <source>
        <dbReference type="ARBA" id="ARBA00022840"/>
    </source>
</evidence>
<evidence type="ECO:0000259" key="8">
    <source>
        <dbReference type="PROSITE" id="PS50893"/>
    </source>
</evidence>
<dbReference type="CDD" id="cd07346">
    <property type="entry name" value="ABC_6TM_exporters"/>
    <property type="match status" value="1"/>
</dbReference>
<name>A0A0G0N6U1_9BACT</name>
<dbReference type="PROSITE" id="PS00211">
    <property type="entry name" value="ABC_TRANSPORTER_1"/>
    <property type="match status" value="1"/>
</dbReference>
<evidence type="ECO:0000256" key="5">
    <source>
        <dbReference type="ARBA" id="ARBA00022989"/>
    </source>
</evidence>
<feature type="transmembrane region" description="Helical" evidence="7">
    <location>
        <begin position="60"/>
        <end position="84"/>
    </location>
</feature>
<dbReference type="Pfam" id="PF00005">
    <property type="entry name" value="ABC_tran"/>
    <property type="match status" value="1"/>
</dbReference>
<evidence type="ECO:0000256" key="6">
    <source>
        <dbReference type="ARBA" id="ARBA00023136"/>
    </source>
</evidence>
<evidence type="ECO:0000256" key="7">
    <source>
        <dbReference type="SAM" id="Phobius"/>
    </source>
</evidence>
<dbReference type="Proteomes" id="UP000034246">
    <property type="component" value="Unassembled WGS sequence"/>
</dbReference>
<protein>
    <submittedName>
        <fullName evidence="10">ABC transporter-related protein</fullName>
    </submittedName>
</protein>
<dbReference type="SUPFAM" id="SSF52540">
    <property type="entry name" value="P-loop containing nucleoside triphosphate hydrolases"/>
    <property type="match status" value="1"/>
</dbReference>
<dbReference type="InterPro" id="IPR003593">
    <property type="entry name" value="AAA+_ATPase"/>
</dbReference>
<keyword evidence="4" id="KW-0067">ATP-binding</keyword>
<dbReference type="FunFam" id="3.40.50.300:FF:000218">
    <property type="entry name" value="Multidrug ABC transporter ATP-binding protein"/>
    <property type="match status" value="1"/>
</dbReference>
<dbReference type="GO" id="GO:0015421">
    <property type="term" value="F:ABC-type oligopeptide transporter activity"/>
    <property type="evidence" value="ECO:0007669"/>
    <property type="project" value="TreeGrafter"/>
</dbReference>
<evidence type="ECO:0000313" key="10">
    <source>
        <dbReference type="EMBL" id="KKR11133.1"/>
    </source>
</evidence>
<dbReference type="InterPro" id="IPR003439">
    <property type="entry name" value="ABC_transporter-like_ATP-bd"/>
</dbReference>
<dbReference type="GO" id="GO:0005886">
    <property type="term" value="C:plasma membrane"/>
    <property type="evidence" value="ECO:0007669"/>
    <property type="project" value="UniProtKB-SubCell"/>
</dbReference>
<dbReference type="Pfam" id="PF00664">
    <property type="entry name" value="ABC_membrane"/>
    <property type="match status" value="1"/>
</dbReference>
<keyword evidence="6 7" id="KW-0472">Membrane</keyword>
<gene>
    <name evidence="10" type="ORF">UT39_C0011G0005</name>
</gene>
<evidence type="ECO:0000256" key="3">
    <source>
        <dbReference type="ARBA" id="ARBA00022741"/>
    </source>
</evidence>
<dbReference type="InterPro" id="IPR036640">
    <property type="entry name" value="ABC1_TM_sf"/>
</dbReference>
<feature type="transmembrane region" description="Helical" evidence="7">
    <location>
        <begin position="145"/>
        <end position="177"/>
    </location>
</feature>
<reference evidence="10 11" key="1">
    <citation type="journal article" date="2015" name="Nature">
        <title>rRNA introns, odd ribosomes, and small enigmatic genomes across a large radiation of phyla.</title>
        <authorList>
            <person name="Brown C.T."/>
            <person name="Hug L.A."/>
            <person name="Thomas B.C."/>
            <person name="Sharon I."/>
            <person name="Castelle C.J."/>
            <person name="Singh A."/>
            <person name="Wilkins M.J."/>
            <person name="Williams K.H."/>
            <person name="Banfield J.F."/>
        </authorList>
    </citation>
    <scope>NUCLEOTIDE SEQUENCE [LARGE SCALE GENOMIC DNA]</scope>
</reference>
<dbReference type="STRING" id="1618550.UT39_C0011G0005"/>
<dbReference type="InterPro" id="IPR011527">
    <property type="entry name" value="ABC1_TM_dom"/>
</dbReference>
<dbReference type="GO" id="GO:0005524">
    <property type="term" value="F:ATP binding"/>
    <property type="evidence" value="ECO:0007669"/>
    <property type="project" value="UniProtKB-KW"/>
</dbReference>
<dbReference type="EMBL" id="LBWP01000011">
    <property type="protein sequence ID" value="KKR11133.1"/>
    <property type="molecule type" value="Genomic_DNA"/>
</dbReference>
<feature type="transmembrane region" description="Helical" evidence="7">
    <location>
        <begin position="253"/>
        <end position="271"/>
    </location>
</feature>
<keyword evidence="2 7" id="KW-0812">Transmembrane</keyword>
<accession>A0A0G0N6U1</accession>
<evidence type="ECO:0000256" key="1">
    <source>
        <dbReference type="ARBA" id="ARBA00004651"/>
    </source>
</evidence>
<feature type="domain" description="ABC transporter" evidence="8">
    <location>
        <begin position="344"/>
        <end position="578"/>
    </location>
</feature>
<evidence type="ECO:0000256" key="2">
    <source>
        <dbReference type="ARBA" id="ARBA00022692"/>
    </source>
</evidence>
<dbReference type="PROSITE" id="PS50929">
    <property type="entry name" value="ABC_TM1F"/>
    <property type="match status" value="1"/>
</dbReference>